<keyword evidence="7 8" id="KW-0472">Membrane</keyword>
<comment type="similarity">
    <text evidence="2">Belongs to the binding-protein-dependent transport system permease family. CysTW subfamily.</text>
</comment>
<evidence type="ECO:0000256" key="3">
    <source>
        <dbReference type="ARBA" id="ARBA00022448"/>
    </source>
</evidence>
<dbReference type="PANTHER" id="PTHR42929:SF5">
    <property type="entry name" value="ABC TRANSPORTER PERMEASE PROTEIN"/>
    <property type="match status" value="1"/>
</dbReference>
<dbReference type="PROSITE" id="PS50928">
    <property type="entry name" value="ABC_TM1"/>
    <property type="match status" value="1"/>
</dbReference>
<protein>
    <recommendedName>
        <fullName evidence="9">ABC transmembrane type-1 domain-containing protein</fullName>
    </recommendedName>
</protein>
<dbReference type="SUPFAM" id="SSF161098">
    <property type="entry name" value="MetI-like"/>
    <property type="match status" value="1"/>
</dbReference>
<organism evidence="10">
    <name type="scientific">uncultured Thermomicrobiales bacterium</name>
    <dbReference type="NCBI Taxonomy" id="1645740"/>
    <lineage>
        <taxon>Bacteria</taxon>
        <taxon>Pseudomonadati</taxon>
        <taxon>Thermomicrobiota</taxon>
        <taxon>Thermomicrobia</taxon>
        <taxon>Thermomicrobiales</taxon>
        <taxon>environmental samples</taxon>
    </lineage>
</organism>
<feature type="transmembrane region" description="Helical" evidence="8">
    <location>
        <begin position="113"/>
        <end position="133"/>
    </location>
</feature>
<evidence type="ECO:0000256" key="8">
    <source>
        <dbReference type="RuleBase" id="RU363032"/>
    </source>
</evidence>
<dbReference type="AlphaFoldDB" id="A0A6J4V0L0"/>
<evidence type="ECO:0000259" key="9">
    <source>
        <dbReference type="PROSITE" id="PS50928"/>
    </source>
</evidence>
<keyword evidence="3 8" id="KW-0813">Transport</keyword>
<evidence type="ECO:0000256" key="5">
    <source>
        <dbReference type="ARBA" id="ARBA00022692"/>
    </source>
</evidence>
<evidence type="ECO:0000256" key="2">
    <source>
        <dbReference type="ARBA" id="ARBA00007069"/>
    </source>
</evidence>
<feature type="domain" description="ABC transmembrane type-1" evidence="9">
    <location>
        <begin position="78"/>
        <end position="285"/>
    </location>
</feature>
<evidence type="ECO:0000313" key="10">
    <source>
        <dbReference type="EMBL" id="CAA9566008.1"/>
    </source>
</evidence>
<evidence type="ECO:0000256" key="6">
    <source>
        <dbReference type="ARBA" id="ARBA00022989"/>
    </source>
</evidence>
<keyword evidence="5 8" id="KW-0812">Transmembrane</keyword>
<name>A0A6J4V0L0_9BACT</name>
<dbReference type="EMBL" id="CADCWF010000204">
    <property type="protein sequence ID" value="CAA9566008.1"/>
    <property type="molecule type" value="Genomic_DNA"/>
</dbReference>
<reference evidence="10" key="1">
    <citation type="submission" date="2020-02" db="EMBL/GenBank/DDBJ databases">
        <authorList>
            <person name="Meier V. D."/>
        </authorList>
    </citation>
    <scope>NUCLEOTIDE SEQUENCE</scope>
    <source>
        <strain evidence="10">AVDCRST_MAG59</strain>
    </source>
</reference>
<dbReference type="GO" id="GO:0055085">
    <property type="term" value="P:transmembrane transport"/>
    <property type="evidence" value="ECO:0007669"/>
    <property type="project" value="InterPro"/>
</dbReference>
<dbReference type="Pfam" id="PF00528">
    <property type="entry name" value="BPD_transp_1"/>
    <property type="match status" value="1"/>
</dbReference>
<feature type="transmembrane region" description="Helical" evidence="8">
    <location>
        <begin position="26"/>
        <end position="52"/>
    </location>
</feature>
<feature type="transmembrane region" description="Helical" evidence="8">
    <location>
        <begin position="262"/>
        <end position="286"/>
    </location>
</feature>
<dbReference type="PANTHER" id="PTHR42929">
    <property type="entry name" value="INNER MEMBRANE ABC TRANSPORTER PERMEASE PROTEIN YDCU-RELATED-RELATED"/>
    <property type="match status" value="1"/>
</dbReference>
<dbReference type="Gene3D" id="1.10.3720.10">
    <property type="entry name" value="MetI-like"/>
    <property type="match status" value="1"/>
</dbReference>
<feature type="transmembrane region" description="Helical" evidence="8">
    <location>
        <begin position="209"/>
        <end position="242"/>
    </location>
</feature>
<gene>
    <name evidence="10" type="ORF">AVDCRST_MAG59-3044</name>
</gene>
<comment type="subcellular location">
    <subcellularLocation>
        <location evidence="1 8">Cell membrane</location>
        <topology evidence="1 8">Multi-pass membrane protein</topology>
    </subcellularLocation>
</comment>
<dbReference type="GO" id="GO:0005886">
    <property type="term" value="C:plasma membrane"/>
    <property type="evidence" value="ECO:0007669"/>
    <property type="project" value="UniProtKB-SubCell"/>
</dbReference>
<keyword evidence="6 8" id="KW-1133">Transmembrane helix</keyword>
<evidence type="ECO:0000256" key="7">
    <source>
        <dbReference type="ARBA" id="ARBA00023136"/>
    </source>
</evidence>
<dbReference type="InterPro" id="IPR000515">
    <property type="entry name" value="MetI-like"/>
</dbReference>
<dbReference type="CDD" id="cd06261">
    <property type="entry name" value="TM_PBP2"/>
    <property type="match status" value="1"/>
</dbReference>
<evidence type="ECO:0000256" key="4">
    <source>
        <dbReference type="ARBA" id="ARBA00022475"/>
    </source>
</evidence>
<feature type="transmembrane region" description="Helical" evidence="8">
    <location>
        <begin position="82"/>
        <end position="101"/>
    </location>
</feature>
<proteinExistence type="inferred from homology"/>
<evidence type="ECO:0000256" key="1">
    <source>
        <dbReference type="ARBA" id="ARBA00004651"/>
    </source>
</evidence>
<accession>A0A6J4V0L0</accession>
<feature type="transmembrane region" description="Helical" evidence="8">
    <location>
        <begin position="175"/>
        <end position="197"/>
    </location>
</feature>
<sequence>MTTAPIAATQPAAGGSRAWRAEPSAAVGLLLLAPALLLLGLFFVVPIVRIVWVAVAEPSFGFDRFADFFASPAARRSLLTTLRISAIVTLVATLLGLLIAWELRSSPSKWRRAALWSATLFPLWTSVVVRNYAFTILLQRRGVVNTALVNAGIVDEPLGILYTDTAVVLGMLYTMLPYAILPIYASLVNVDLALVGAAESLGASRPRAVAGIVLPLIAPSVFAAAAITFVVSVGFYITPILLGGPEAPFLATFIDQQLFSLYDFPAAAATASVLFLAAVVVVGLAWRVVGFEQLRRALG</sequence>
<keyword evidence="4" id="KW-1003">Cell membrane</keyword>
<dbReference type="InterPro" id="IPR035906">
    <property type="entry name" value="MetI-like_sf"/>
</dbReference>